<proteinExistence type="predicted"/>
<evidence type="ECO:0000313" key="3">
    <source>
        <dbReference type="Proteomes" id="UP000601435"/>
    </source>
</evidence>
<feature type="region of interest" description="Disordered" evidence="1">
    <location>
        <begin position="142"/>
        <end position="164"/>
    </location>
</feature>
<gene>
    <name evidence="2" type="ORF">SNEC2469_LOCUS10650</name>
</gene>
<feature type="compositionally biased region" description="Polar residues" evidence="1">
    <location>
        <begin position="34"/>
        <end position="46"/>
    </location>
</feature>
<dbReference type="AlphaFoldDB" id="A0A812QKF3"/>
<keyword evidence="3" id="KW-1185">Reference proteome</keyword>
<comment type="caution">
    <text evidence="2">The sequence shown here is derived from an EMBL/GenBank/DDBJ whole genome shotgun (WGS) entry which is preliminary data.</text>
</comment>
<feature type="compositionally biased region" description="Basic and acidic residues" evidence="1">
    <location>
        <begin position="1"/>
        <end position="17"/>
    </location>
</feature>
<accession>A0A812QKF3</accession>
<feature type="compositionally biased region" description="Low complexity" evidence="1">
    <location>
        <begin position="154"/>
        <end position="164"/>
    </location>
</feature>
<feature type="non-terminal residue" evidence="2">
    <location>
        <position position="1"/>
    </location>
</feature>
<reference evidence="2" key="1">
    <citation type="submission" date="2021-02" db="EMBL/GenBank/DDBJ databases">
        <authorList>
            <person name="Dougan E. K."/>
            <person name="Rhodes N."/>
            <person name="Thang M."/>
            <person name="Chan C."/>
        </authorList>
    </citation>
    <scope>NUCLEOTIDE SEQUENCE</scope>
</reference>
<evidence type="ECO:0000256" key="1">
    <source>
        <dbReference type="SAM" id="MobiDB-lite"/>
    </source>
</evidence>
<dbReference type="Proteomes" id="UP000601435">
    <property type="component" value="Unassembled WGS sequence"/>
</dbReference>
<feature type="region of interest" description="Disordered" evidence="1">
    <location>
        <begin position="1"/>
        <end position="129"/>
    </location>
</feature>
<dbReference type="OrthoDB" id="429399at2759"/>
<protein>
    <submittedName>
        <fullName evidence="2">Uncharacterized protein</fullName>
    </submittedName>
</protein>
<organism evidence="2 3">
    <name type="scientific">Symbiodinium necroappetens</name>
    <dbReference type="NCBI Taxonomy" id="1628268"/>
    <lineage>
        <taxon>Eukaryota</taxon>
        <taxon>Sar</taxon>
        <taxon>Alveolata</taxon>
        <taxon>Dinophyceae</taxon>
        <taxon>Suessiales</taxon>
        <taxon>Symbiodiniaceae</taxon>
        <taxon>Symbiodinium</taxon>
    </lineage>
</organism>
<evidence type="ECO:0000313" key="2">
    <source>
        <dbReference type="EMBL" id="CAE7391717.1"/>
    </source>
</evidence>
<feature type="compositionally biased region" description="Basic and acidic residues" evidence="1">
    <location>
        <begin position="71"/>
        <end position="83"/>
    </location>
</feature>
<dbReference type="EMBL" id="CAJNJA010016975">
    <property type="protein sequence ID" value="CAE7391717.1"/>
    <property type="molecule type" value="Genomic_DNA"/>
</dbReference>
<name>A0A812QKF3_9DINO</name>
<sequence>DGKQNGDKDSVGLDQEMRQLWGMNMRSGQMPAMDTNQEAGNFNGPSKGNGKKDGKAGRNRNSHDNMGGGKGGKDMQKWVEKRGPQGKGQTQRRMSQHGKSHGKGGYQQPLMGMFAQSPGPKKNKKGVGRDLEMDDWLKLRFGAGKQGGGKGQAKGKAGSAPAAA</sequence>